<organism evidence="1">
    <name type="scientific">Rodentolepis nana</name>
    <name type="common">Dwarf tapeworm</name>
    <name type="synonym">Hymenolepis nana</name>
    <dbReference type="NCBI Taxonomy" id="102285"/>
    <lineage>
        <taxon>Eukaryota</taxon>
        <taxon>Metazoa</taxon>
        <taxon>Spiralia</taxon>
        <taxon>Lophotrochozoa</taxon>
        <taxon>Platyhelminthes</taxon>
        <taxon>Cestoda</taxon>
        <taxon>Eucestoda</taxon>
        <taxon>Cyclophyllidea</taxon>
        <taxon>Hymenolepididae</taxon>
        <taxon>Rodentolepis</taxon>
    </lineage>
</organism>
<reference evidence="1" key="1">
    <citation type="submission" date="2017-02" db="UniProtKB">
        <authorList>
            <consortium name="WormBaseParasite"/>
        </authorList>
    </citation>
    <scope>IDENTIFICATION</scope>
</reference>
<name>A0A0R3TFS3_RODNA</name>
<proteinExistence type="predicted"/>
<accession>A0A0R3TFS3</accession>
<dbReference type="WBParaSite" id="HNAJ_0000591401-mRNA-1">
    <property type="protein sequence ID" value="HNAJ_0000591401-mRNA-1"/>
    <property type="gene ID" value="HNAJ_0000591401"/>
</dbReference>
<evidence type="ECO:0000313" key="1">
    <source>
        <dbReference type="WBParaSite" id="HNAJ_0000591401-mRNA-1"/>
    </source>
</evidence>
<sequence>MCSSPYTSPGNILEIVLLIPFSEQLFEHTILYMSVSLFFLADFVPSTPREMHSILKSIMSISIISSNSINIL</sequence>
<protein>
    <submittedName>
        <fullName evidence="1">Ovule protein</fullName>
    </submittedName>
</protein>
<dbReference type="AlphaFoldDB" id="A0A0R3TFS3"/>